<organism evidence="5 6">
    <name type="scientific">Pseudohoeflea coraliihabitans</name>
    <dbReference type="NCBI Taxonomy" id="2860393"/>
    <lineage>
        <taxon>Bacteria</taxon>
        <taxon>Pseudomonadati</taxon>
        <taxon>Pseudomonadota</taxon>
        <taxon>Alphaproteobacteria</taxon>
        <taxon>Hyphomicrobiales</taxon>
        <taxon>Rhizobiaceae</taxon>
        <taxon>Pseudohoeflea</taxon>
    </lineage>
</organism>
<dbReference type="PIRSF" id="PIRSF006470">
    <property type="entry name" value="DctB"/>
    <property type="match status" value="1"/>
</dbReference>
<evidence type="ECO:0000256" key="1">
    <source>
        <dbReference type="ARBA" id="ARBA00004196"/>
    </source>
</evidence>
<accession>A0ABS6WIU4</accession>
<evidence type="ECO:0000256" key="3">
    <source>
        <dbReference type="ARBA" id="ARBA00022448"/>
    </source>
</evidence>
<comment type="similarity">
    <text evidence="2">Belongs to the bacterial solute-binding protein 7 family.</text>
</comment>
<dbReference type="RefSeq" id="WP_219157526.1">
    <property type="nucleotide sequence ID" value="NZ_JAHWQX010000001.1"/>
</dbReference>
<keyword evidence="4" id="KW-0732">Signal</keyword>
<feature type="chain" id="PRO_5046196720" evidence="4">
    <location>
        <begin position="27"/>
        <end position="329"/>
    </location>
</feature>
<evidence type="ECO:0000256" key="2">
    <source>
        <dbReference type="ARBA" id="ARBA00009023"/>
    </source>
</evidence>
<name>A0ABS6WIU4_9HYPH</name>
<sequence length="329" mass="35276">MRIFKNTAFASAALMAAALYASTAMAEVKLRLAVETTSGDPTNVMLAEFRDNLAEAAGDEVEIEFFDGGSLGDEFALVEMLRVNQAQVVPLGSDGVVQLAPQFAIFDAPYLFTSKQQARDALAGDLGAKLTEVLRESANLEVLAFGEIGVRVVSNNTRPVETPEDLKGLKLRTPGSPTRIMAFTKLGASPVQIDLGDVYLALRQGTIDGQENPMSVIKEFSLHEVQKYISLTNHVYTPVTLAMNGDAYDALSDEMKTAVKDAAKAAATVTHENSDKQDAELVAIFEEAGVTVNAPDLAPFQEASAEIHEEIGKVVGEDFMADVKSSINE</sequence>
<proteinExistence type="inferred from homology"/>
<reference evidence="5" key="1">
    <citation type="submission" date="2021-07" db="EMBL/GenBank/DDBJ databases">
        <title>Pseudohoeflea marina sp. nov. a polyhydroxyalcanoate-producing bacterium.</title>
        <authorList>
            <person name="Zheng W."/>
            <person name="Yu S."/>
            <person name="Huang Y."/>
        </authorList>
    </citation>
    <scope>NUCLEOTIDE SEQUENCE</scope>
    <source>
        <strain evidence="5">DP4N28-3</strain>
    </source>
</reference>
<dbReference type="InterPro" id="IPR018389">
    <property type="entry name" value="DctP_fam"/>
</dbReference>
<dbReference type="EMBL" id="JAHWQX010000001">
    <property type="protein sequence ID" value="MBW3095846.1"/>
    <property type="molecule type" value="Genomic_DNA"/>
</dbReference>
<comment type="subcellular location">
    <subcellularLocation>
        <location evidence="1">Cell envelope</location>
    </subcellularLocation>
</comment>
<evidence type="ECO:0000256" key="4">
    <source>
        <dbReference type="SAM" id="SignalP"/>
    </source>
</evidence>
<dbReference type="Proteomes" id="UP001430804">
    <property type="component" value="Unassembled WGS sequence"/>
</dbReference>
<dbReference type="NCBIfam" id="TIGR00787">
    <property type="entry name" value="dctP"/>
    <property type="match status" value="1"/>
</dbReference>
<dbReference type="NCBIfam" id="NF037995">
    <property type="entry name" value="TRAP_S1"/>
    <property type="match status" value="1"/>
</dbReference>
<dbReference type="PANTHER" id="PTHR33376:SF4">
    <property type="entry name" value="SIALIC ACID-BINDING PERIPLASMIC PROTEIN SIAP"/>
    <property type="match status" value="1"/>
</dbReference>
<dbReference type="PANTHER" id="PTHR33376">
    <property type="match status" value="1"/>
</dbReference>
<dbReference type="InterPro" id="IPR004682">
    <property type="entry name" value="TRAP_DctP"/>
</dbReference>
<dbReference type="Pfam" id="PF03480">
    <property type="entry name" value="DctP"/>
    <property type="match status" value="1"/>
</dbReference>
<evidence type="ECO:0000313" key="5">
    <source>
        <dbReference type="EMBL" id="MBW3095846.1"/>
    </source>
</evidence>
<evidence type="ECO:0000313" key="6">
    <source>
        <dbReference type="Proteomes" id="UP001430804"/>
    </source>
</evidence>
<feature type="signal peptide" evidence="4">
    <location>
        <begin position="1"/>
        <end position="26"/>
    </location>
</feature>
<keyword evidence="6" id="KW-1185">Reference proteome</keyword>
<comment type="caution">
    <text evidence="5">The sequence shown here is derived from an EMBL/GenBank/DDBJ whole genome shotgun (WGS) entry which is preliminary data.</text>
</comment>
<dbReference type="CDD" id="cd13603">
    <property type="entry name" value="PBP2_TRAP_Siap_TeaA_like"/>
    <property type="match status" value="1"/>
</dbReference>
<protein>
    <submittedName>
        <fullName evidence="5">TRAP transporter substrate-binding protein</fullName>
    </submittedName>
</protein>
<keyword evidence="3" id="KW-0813">Transport</keyword>
<gene>
    <name evidence="5" type="ORF">KY465_00980</name>
</gene>